<keyword evidence="2" id="KW-0285">Flavoprotein</keyword>
<evidence type="ECO:0000256" key="1">
    <source>
        <dbReference type="ARBA" id="ARBA00001974"/>
    </source>
</evidence>
<dbReference type="SUPFAM" id="SSF51905">
    <property type="entry name" value="FAD/NAD(P)-binding domain"/>
    <property type="match status" value="1"/>
</dbReference>
<dbReference type="GO" id="GO:0016709">
    <property type="term" value="F:oxidoreductase activity, acting on paired donors, with incorporation or reduction of molecular oxygen, NAD(P)H as one donor, and incorporation of one atom of oxygen"/>
    <property type="evidence" value="ECO:0007669"/>
    <property type="project" value="UniProtKB-ARBA"/>
</dbReference>
<dbReference type="InterPro" id="IPR050641">
    <property type="entry name" value="RIFMO-like"/>
</dbReference>
<dbReference type="EMBL" id="CP029191">
    <property type="protein sequence ID" value="QES44217.1"/>
    <property type="molecule type" value="Genomic_DNA"/>
</dbReference>
<name>A0A5P2CQC3_STRVZ</name>
<dbReference type="Gene3D" id="3.50.50.60">
    <property type="entry name" value="FAD/NAD(P)-binding domain"/>
    <property type="match status" value="1"/>
</dbReference>
<dbReference type="PANTHER" id="PTHR43004">
    <property type="entry name" value="TRK SYSTEM POTASSIUM UPTAKE PROTEIN"/>
    <property type="match status" value="1"/>
</dbReference>
<feature type="domain" description="FAD-binding" evidence="5">
    <location>
        <begin position="3"/>
        <end position="339"/>
    </location>
</feature>
<evidence type="ECO:0000313" key="6">
    <source>
        <dbReference type="EMBL" id="QES44217.1"/>
    </source>
</evidence>
<organism evidence="6 7">
    <name type="scientific">Streptomyces venezuelae</name>
    <dbReference type="NCBI Taxonomy" id="54571"/>
    <lineage>
        <taxon>Bacteria</taxon>
        <taxon>Bacillati</taxon>
        <taxon>Actinomycetota</taxon>
        <taxon>Actinomycetes</taxon>
        <taxon>Kitasatosporales</taxon>
        <taxon>Streptomycetaceae</taxon>
        <taxon>Streptomyces</taxon>
    </lineage>
</organism>
<dbReference type="PANTHER" id="PTHR43004:SF19">
    <property type="entry name" value="BINDING MONOOXYGENASE, PUTATIVE (JCVI)-RELATED"/>
    <property type="match status" value="1"/>
</dbReference>
<dbReference type="PRINTS" id="PR00420">
    <property type="entry name" value="RNGMNOXGNASE"/>
</dbReference>
<dbReference type="Gene3D" id="3.30.70.2450">
    <property type="match status" value="1"/>
</dbReference>
<feature type="region of interest" description="Disordered" evidence="4">
    <location>
        <begin position="519"/>
        <end position="558"/>
    </location>
</feature>
<sequence>MDPVIVVGAGPVGLALALALSRHSVPTVVLDEGPGKDEQRPARTVVLRDDTAAFAERLAGHSFGDTETGARWTGWRSVRRKQLMRELDFDEATPAPLHLAQHELTAALREAIADERLVKVAVDSKLDSLEQDAGGVTAHTRGPKGTWWRGSYLVGCDGSRSTVRKLLDVRFPGRTAVERHAVAALRTELPWPGQALLHRMPPWRHGGAEVVGRPLAGGVWRLDWLLPPRGDLVTPDALVVRIRETLAGWCGGSTPPYELLDTGVHTVHHRLARRWRVGRAFLAGDAAHLLGALGTQGLDEGLRDADNLAWKLGLAWHHGAREALLDSYQVERRAGVAARLRAADQSLPALRGSKNLRSYVPGTARGHDTLLTDGHVGRGPLGAPSSYADSPLAPVPSESVTAVGTEPGAPVADVRVTAPDGSFVQLRDRLGLGHLIVVLVAPGTVVWERRHWVTAGIMPRLAAAVTALPHAAELLVAESYPGAAAHSVLLVRPDGHLVTALSGVRPAELYAAAEAALGGPAPTGRADGGEQNGRAGTSAGEGEEESSAGAAGAARRSG</sequence>
<evidence type="ECO:0000256" key="4">
    <source>
        <dbReference type="SAM" id="MobiDB-lite"/>
    </source>
</evidence>
<evidence type="ECO:0000313" key="7">
    <source>
        <dbReference type="Proteomes" id="UP000324015"/>
    </source>
</evidence>
<proteinExistence type="predicted"/>
<dbReference type="AlphaFoldDB" id="A0A5P2CQC3"/>
<gene>
    <name evidence="6" type="ORF">DEJ49_27360</name>
</gene>
<comment type="cofactor">
    <cofactor evidence="1">
        <name>FAD</name>
        <dbReference type="ChEBI" id="CHEBI:57692"/>
    </cofactor>
</comment>
<dbReference type="Pfam" id="PF01494">
    <property type="entry name" value="FAD_binding_3"/>
    <property type="match status" value="1"/>
</dbReference>
<dbReference type="InterPro" id="IPR036188">
    <property type="entry name" value="FAD/NAD-bd_sf"/>
</dbReference>
<dbReference type="InterPro" id="IPR002938">
    <property type="entry name" value="FAD-bd"/>
</dbReference>
<dbReference type="RefSeq" id="WP_150186557.1">
    <property type="nucleotide sequence ID" value="NZ_CP029191.1"/>
</dbReference>
<evidence type="ECO:0000256" key="2">
    <source>
        <dbReference type="ARBA" id="ARBA00022630"/>
    </source>
</evidence>
<feature type="compositionally biased region" description="Low complexity" evidence="4">
    <location>
        <begin position="547"/>
        <end position="558"/>
    </location>
</feature>
<protein>
    <submittedName>
        <fullName evidence="6">Monooxygenase</fullName>
    </submittedName>
</protein>
<keyword evidence="6" id="KW-0560">Oxidoreductase</keyword>
<dbReference type="GO" id="GO:0071949">
    <property type="term" value="F:FAD binding"/>
    <property type="evidence" value="ECO:0007669"/>
    <property type="project" value="InterPro"/>
</dbReference>
<evidence type="ECO:0000259" key="5">
    <source>
        <dbReference type="Pfam" id="PF01494"/>
    </source>
</evidence>
<evidence type="ECO:0000256" key="3">
    <source>
        <dbReference type="ARBA" id="ARBA00022827"/>
    </source>
</evidence>
<accession>A0A5P2CQC3</accession>
<keyword evidence="6" id="KW-0503">Monooxygenase</keyword>
<dbReference type="Proteomes" id="UP000324015">
    <property type="component" value="Chromosome"/>
</dbReference>
<keyword evidence="3" id="KW-0274">FAD</keyword>
<reference evidence="6 7" key="1">
    <citation type="submission" date="2018-05" db="EMBL/GenBank/DDBJ databases">
        <title>Streptomyces venezuelae.</title>
        <authorList>
            <person name="Kim W."/>
            <person name="Lee N."/>
            <person name="Cho B.-K."/>
        </authorList>
    </citation>
    <scope>NUCLEOTIDE SEQUENCE [LARGE SCALE GENOMIC DNA]</scope>
    <source>
        <strain evidence="6 7">ATCC 14585</strain>
    </source>
</reference>